<keyword evidence="4" id="KW-0819">tRNA processing</keyword>
<dbReference type="InterPro" id="IPR017423">
    <property type="entry name" value="TRM6"/>
</dbReference>
<evidence type="ECO:0000256" key="3">
    <source>
        <dbReference type="ARBA" id="ARBA00021704"/>
    </source>
</evidence>
<dbReference type="Pfam" id="PF04189">
    <property type="entry name" value="Gcd10p"/>
    <property type="match status" value="1"/>
</dbReference>
<keyword evidence="5" id="KW-0539">Nucleus</keyword>
<evidence type="ECO:0000256" key="4">
    <source>
        <dbReference type="ARBA" id="ARBA00022694"/>
    </source>
</evidence>
<organism evidence="8 9">
    <name type="scientific">Platanthera guangdongensis</name>
    <dbReference type="NCBI Taxonomy" id="2320717"/>
    <lineage>
        <taxon>Eukaryota</taxon>
        <taxon>Viridiplantae</taxon>
        <taxon>Streptophyta</taxon>
        <taxon>Embryophyta</taxon>
        <taxon>Tracheophyta</taxon>
        <taxon>Spermatophyta</taxon>
        <taxon>Magnoliopsida</taxon>
        <taxon>Liliopsida</taxon>
        <taxon>Asparagales</taxon>
        <taxon>Orchidaceae</taxon>
        <taxon>Orchidoideae</taxon>
        <taxon>Orchideae</taxon>
        <taxon>Orchidinae</taxon>
        <taxon>Platanthera</taxon>
    </lineage>
</organism>
<gene>
    <name evidence="8" type="ORF">KSP40_PGU020435</name>
</gene>
<comment type="subcellular location">
    <subcellularLocation>
        <location evidence="1">Nucleus</location>
    </subcellularLocation>
</comment>
<dbReference type="Proteomes" id="UP001412067">
    <property type="component" value="Unassembled WGS sequence"/>
</dbReference>
<sequence length="324" mass="35228">MASETAGGVNPHQQSPANERRTWEGCSVLLDINDGDRLVFARLSSGATLKIGNKACSLRPLIGCPFGSVFRVESSTSGSHLSRCFYSSTLLGNVATAQGKCYFGACGEMKDNRSLFDNNTAQGLSSEDIDAMKREGATGEEIVEALVANSSTFDKKTAFSQEKYKIKKQKKHAPKVLLRRPFSRSICEAYFKKYPARIGSLRVDALSLLLSMSNVGAYSNVLVLDMVGGLLTGAVAERIGGTGYVCSTHFGTTSNPIDIVRMFNFSTEVNSRIVRASFTDLSRVQENDFISSHQEILKTWNDSKSTSSSAESITTKKFNACGRK</sequence>
<comment type="similarity">
    <text evidence="2">Belongs to the TRM6/GCD10 family.</text>
</comment>
<comment type="caution">
    <text evidence="8">The sequence shown here is derived from an EMBL/GenBank/DDBJ whole genome shotgun (WGS) entry which is preliminary data.</text>
</comment>
<dbReference type="EMBL" id="JBBWWR010000008">
    <property type="protein sequence ID" value="KAK8962725.1"/>
    <property type="molecule type" value="Genomic_DNA"/>
</dbReference>
<evidence type="ECO:0000256" key="7">
    <source>
        <dbReference type="SAM" id="MobiDB-lite"/>
    </source>
</evidence>
<name>A0ABR2MF07_9ASPA</name>
<accession>A0ABR2MF07</accession>
<reference evidence="8 9" key="1">
    <citation type="journal article" date="2022" name="Nat. Plants">
        <title>Genomes of leafy and leafless Platanthera orchids illuminate the evolution of mycoheterotrophy.</title>
        <authorList>
            <person name="Li M.H."/>
            <person name="Liu K.W."/>
            <person name="Li Z."/>
            <person name="Lu H.C."/>
            <person name="Ye Q.L."/>
            <person name="Zhang D."/>
            <person name="Wang J.Y."/>
            <person name="Li Y.F."/>
            <person name="Zhong Z.M."/>
            <person name="Liu X."/>
            <person name="Yu X."/>
            <person name="Liu D.K."/>
            <person name="Tu X.D."/>
            <person name="Liu B."/>
            <person name="Hao Y."/>
            <person name="Liao X.Y."/>
            <person name="Jiang Y.T."/>
            <person name="Sun W.H."/>
            <person name="Chen J."/>
            <person name="Chen Y.Q."/>
            <person name="Ai Y."/>
            <person name="Zhai J.W."/>
            <person name="Wu S.S."/>
            <person name="Zhou Z."/>
            <person name="Hsiao Y.Y."/>
            <person name="Wu W.L."/>
            <person name="Chen Y.Y."/>
            <person name="Lin Y.F."/>
            <person name="Hsu J.L."/>
            <person name="Li C.Y."/>
            <person name="Wang Z.W."/>
            <person name="Zhao X."/>
            <person name="Zhong W.Y."/>
            <person name="Ma X.K."/>
            <person name="Ma L."/>
            <person name="Huang J."/>
            <person name="Chen G.Z."/>
            <person name="Huang M.Z."/>
            <person name="Huang L."/>
            <person name="Peng D.H."/>
            <person name="Luo Y.B."/>
            <person name="Zou S.Q."/>
            <person name="Chen S.P."/>
            <person name="Lan S."/>
            <person name="Tsai W.C."/>
            <person name="Van de Peer Y."/>
            <person name="Liu Z.J."/>
        </authorList>
    </citation>
    <scope>NUCLEOTIDE SEQUENCE [LARGE SCALE GENOMIC DNA]</scope>
    <source>
        <strain evidence="8">Lor288</strain>
    </source>
</reference>
<proteinExistence type="inferred from homology"/>
<dbReference type="PANTHER" id="PTHR12945:SF0">
    <property type="entry name" value="TRNA (ADENINE(58)-N(1))-METHYLTRANSFERASE NON-CATALYTIC SUBUNIT TRM6"/>
    <property type="match status" value="1"/>
</dbReference>
<keyword evidence="9" id="KW-1185">Reference proteome</keyword>
<evidence type="ECO:0000313" key="8">
    <source>
        <dbReference type="EMBL" id="KAK8962725.1"/>
    </source>
</evidence>
<feature type="region of interest" description="Disordered" evidence="7">
    <location>
        <begin position="1"/>
        <end position="20"/>
    </location>
</feature>
<evidence type="ECO:0000256" key="6">
    <source>
        <dbReference type="ARBA" id="ARBA00032319"/>
    </source>
</evidence>
<dbReference type="PANTHER" id="PTHR12945">
    <property type="entry name" value="TRANSLATION INITIATION FACTOR EIF3-RELATED"/>
    <property type="match status" value="1"/>
</dbReference>
<evidence type="ECO:0000256" key="1">
    <source>
        <dbReference type="ARBA" id="ARBA00004123"/>
    </source>
</evidence>
<protein>
    <recommendedName>
        <fullName evidence="3">tRNA (adenine(58)-N(1))-methyltransferase non-catalytic subunit TRM6</fullName>
    </recommendedName>
    <alternativeName>
        <fullName evidence="6">tRNA(m1A58)-methyltransferase subunit TRM6</fullName>
    </alternativeName>
</protein>
<evidence type="ECO:0000256" key="5">
    <source>
        <dbReference type="ARBA" id="ARBA00023242"/>
    </source>
</evidence>
<evidence type="ECO:0000256" key="2">
    <source>
        <dbReference type="ARBA" id="ARBA00008320"/>
    </source>
</evidence>
<evidence type="ECO:0000313" key="9">
    <source>
        <dbReference type="Proteomes" id="UP001412067"/>
    </source>
</evidence>